<comment type="caution">
    <text evidence="1">The sequence shown here is derived from an EMBL/GenBank/DDBJ whole genome shotgun (WGS) entry which is preliminary data.</text>
</comment>
<dbReference type="RefSeq" id="WP_319842696.1">
    <property type="nucleotide sequence ID" value="NZ_JAXAFJ010000001.1"/>
</dbReference>
<dbReference type="EMBL" id="JAXAFJ010000001">
    <property type="protein sequence ID" value="MDX6804570.1"/>
    <property type="molecule type" value="Genomic_DNA"/>
</dbReference>
<dbReference type="Proteomes" id="UP001274321">
    <property type="component" value="Unassembled WGS sequence"/>
</dbReference>
<organism evidence="1 2">
    <name type="scientific">Terrihabitans rhizophilus</name>
    <dbReference type="NCBI Taxonomy" id="3092662"/>
    <lineage>
        <taxon>Bacteria</taxon>
        <taxon>Pseudomonadati</taxon>
        <taxon>Pseudomonadota</taxon>
        <taxon>Alphaproteobacteria</taxon>
        <taxon>Hyphomicrobiales</taxon>
        <taxon>Terrihabitans</taxon>
    </lineage>
</organism>
<evidence type="ECO:0000313" key="2">
    <source>
        <dbReference type="Proteomes" id="UP001274321"/>
    </source>
</evidence>
<proteinExistence type="predicted"/>
<keyword evidence="2" id="KW-1185">Reference proteome</keyword>
<gene>
    <name evidence="1" type="ORF">SCD90_00710</name>
</gene>
<evidence type="ECO:0000313" key="1">
    <source>
        <dbReference type="EMBL" id="MDX6804570.1"/>
    </source>
</evidence>
<accession>A0ABU4RLM7</accession>
<protein>
    <submittedName>
        <fullName evidence="1">Uncharacterized protein</fullName>
    </submittedName>
</protein>
<reference evidence="1 2" key="1">
    <citation type="submission" date="2023-11" db="EMBL/GenBank/DDBJ databases">
        <authorList>
            <person name="Bao R."/>
        </authorList>
    </citation>
    <scope>NUCLEOTIDE SEQUENCE [LARGE SCALE GENOMIC DNA]</scope>
    <source>
        <strain evidence="1 2">PJ23</strain>
    </source>
</reference>
<name>A0ABU4RLM7_9HYPH</name>
<sequence>MQPADFFRAAARQPERFAILHYSSEGLYDSGGLASASPRITSIAAMELESRRITSFAPHAIAEELAVTDENSCPRMDDIERVMIDRLHASLALHRDRYVIHWNMRDLVFGFGHLQHRDLVLGGAGLALVPEEQRIDLHAILKQRYGPSFAPVPRLPGLMQLNGFRRDVVLGGPEEAQAFRCGDYIRMHRSTISKVEFMAHAISLAGKRRLKTQDAGVVARLDRMLDSRAARMTSLTSSCLGVGAIISRFIF</sequence>